<dbReference type="InterPro" id="IPR025525">
    <property type="entry name" value="hAT-like_transposase_RNase-H"/>
</dbReference>
<dbReference type="Pfam" id="PF14372">
    <property type="entry name" value="hAT-like_RNase-H"/>
    <property type="match status" value="1"/>
</dbReference>
<evidence type="ECO:0008006" key="6">
    <source>
        <dbReference type="Google" id="ProtNLM"/>
    </source>
</evidence>
<feature type="compositionally biased region" description="Basic and acidic residues" evidence="1">
    <location>
        <begin position="17"/>
        <end position="27"/>
    </location>
</feature>
<feature type="region of interest" description="Disordered" evidence="1">
    <location>
        <begin position="1"/>
        <end position="35"/>
    </location>
</feature>
<organism evidence="4 5">
    <name type="scientific">Paspalum notatum var. saurae</name>
    <dbReference type="NCBI Taxonomy" id="547442"/>
    <lineage>
        <taxon>Eukaryota</taxon>
        <taxon>Viridiplantae</taxon>
        <taxon>Streptophyta</taxon>
        <taxon>Embryophyta</taxon>
        <taxon>Tracheophyta</taxon>
        <taxon>Spermatophyta</taxon>
        <taxon>Magnoliopsida</taxon>
        <taxon>Liliopsida</taxon>
        <taxon>Poales</taxon>
        <taxon>Poaceae</taxon>
        <taxon>PACMAD clade</taxon>
        <taxon>Panicoideae</taxon>
        <taxon>Andropogonodae</taxon>
        <taxon>Paspaleae</taxon>
        <taxon>Paspalinae</taxon>
        <taxon>Paspalum</taxon>
    </lineage>
</organism>
<dbReference type="PANTHER" id="PTHR23272:SF193">
    <property type="entry name" value="OS07G0624100 PROTEIN"/>
    <property type="match status" value="1"/>
</dbReference>
<dbReference type="AlphaFoldDB" id="A0AAQ3SWU9"/>
<feature type="compositionally biased region" description="Polar residues" evidence="1">
    <location>
        <begin position="177"/>
        <end position="192"/>
    </location>
</feature>
<feature type="domain" description="hAT-like transposase RNase-H fold" evidence="3">
    <location>
        <begin position="349"/>
        <end position="432"/>
    </location>
</feature>
<dbReference type="GO" id="GO:0003677">
    <property type="term" value="F:DNA binding"/>
    <property type="evidence" value="ECO:0007669"/>
    <property type="project" value="InterPro"/>
</dbReference>
<sequence length="609" mass="68501">MDHRKDIIPLPQVNMKENTKAERERRPTSGGIADSVPALSLTSVTASPISSNVKVGKIMDIPHPQGTVGVQLSNRKQKTTHTNNASEVGTMQLKQKRTRPASALEAETEQSKGKKIPQTITSAPEAETEQPKGKRIPQTICTPEVVGTVQPKRKRTPRPASAPEGETEQPKRKRIPQTISGGNQNSTPNPSNALEVAEEWNQSAPELEHHPNVVEVLGHDWEGEDIVHDWEGEDIDNDWEGEDAEGQTEPEMITARRGVGTSATRTHLKRCKVRKNVTNVARQLISVVMSPEGVALENWRFSQDVSRNELVRMISLHGFPLAMVDYDGFRRAKLYLSPSSDEWEKAQKEVKIALENGILEQDAELIDTIKFMQAKLKKYWKLTWLQVSFSVIFDPRFKLAFIDFRLRQAFGNSANSKIDIVKKVLLGLFKDYSDGYQETRQVSDVRNASGRYADWDTHMRSSACSTSEVPSELESYLTKPPISRSENFDILAWWKSNASEYPTISRMARDILAVQASTVASESAFSMRRRILSDFRSRLTSKTVEALAHLNFLWKQLTLVISLLKVWKFEQHDQFQSSVFLTVAAGLSVQKIVNFGRNTILFGSDLHVA</sequence>
<evidence type="ECO:0000313" key="5">
    <source>
        <dbReference type="Proteomes" id="UP001341281"/>
    </source>
</evidence>
<feature type="domain" description="HAT C-terminal dimerisation" evidence="2">
    <location>
        <begin position="472"/>
        <end position="550"/>
    </location>
</feature>
<protein>
    <recommendedName>
        <fullName evidence="6">HAT C-terminal dimerisation domain-containing protein</fullName>
    </recommendedName>
</protein>
<dbReference type="InterPro" id="IPR008906">
    <property type="entry name" value="HATC_C_dom"/>
</dbReference>
<accession>A0AAQ3SWU9</accession>
<dbReference type="Proteomes" id="UP001341281">
    <property type="component" value="Chromosome 03"/>
</dbReference>
<dbReference type="EMBL" id="CP144747">
    <property type="protein sequence ID" value="WVZ61894.1"/>
    <property type="molecule type" value="Genomic_DNA"/>
</dbReference>
<proteinExistence type="predicted"/>
<evidence type="ECO:0000256" key="1">
    <source>
        <dbReference type="SAM" id="MobiDB-lite"/>
    </source>
</evidence>
<dbReference type="GO" id="GO:0046983">
    <property type="term" value="F:protein dimerization activity"/>
    <property type="evidence" value="ECO:0007669"/>
    <property type="project" value="InterPro"/>
</dbReference>
<gene>
    <name evidence="4" type="ORF">U9M48_011702</name>
</gene>
<dbReference type="InterPro" id="IPR012337">
    <property type="entry name" value="RNaseH-like_sf"/>
</dbReference>
<dbReference type="PANTHER" id="PTHR23272">
    <property type="entry name" value="BED FINGER-RELATED"/>
    <property type="match status" value="1"/>
</dbReference>
<evidence type="ECO:0000313" key="4">
    <source>
        <dbReference type="EMBL" id="WVZ61894.1"/>
    </source>
</evidence>
<feature type="region of interest" description="Disordered" evidence="1">
    <location>
        <begin position="74"/>
        <end position="192"/>
    </location>
</feature>
<evidence type="ECO:0000259" key="3">
    <source>
        <dbReference type="Pfam" id="PF14372"/>
    </source>
</evidence>
<dbReference type="SUPFAM" id="SSF53098">
    <property type="entry name" value="Ribonuclease H-like"/>
    <property type="match status" value="1"/>
</dbReference>
<dbReference type="Pfam" id="PF05699">
    <property type="entry name" value="Dimer_Tnp_hAT"/>
    <property type="match status" value="1"/>
</dbReference>
<evidence type="ECO:0000259" key="2">
    <source>
        <dbReference type="Pfam" id="PF05699"/>
    </source>
</evidence>
<keyword evidence="5" id="KW-1185">Reference proteome</keyword>
<feature type="compositionally biased region" description="Polar residues" evidence="1">
    <location>
        <begin position="74"/>
        <end position="93"/>
    </location>
</feature>
<name>A0AAQ3SWU9_PASNO</name>
<reference evidence="4 5" key="1">
    <citation type="submission" date="2024-02" db="EMBL/GenBank/DDBJ databases">
        <title>High-quality chromosome-scale genome assembly of Pensacola bahiagrass (Paspalum notatum Flugge var. saurae).</title>
        <authorList>
            <person name="Vega J.M."/>
            <person name="Podio M."/>
            <person name="Orjuela J."/>
            <person name="Siena L.A."/>
            <person name="Pessino S.C."/>
            <person name="Combes M.C."/>
            <person name="Mariac C."/>
            <person name="Albertini E."/>
            <person name="Pupilli F."/>
            <person name="Ortiz J.P.A."/>
            <person name="Leblanc O."/>
        </authorList>
    </citation>
    <scope>NUCLEOTIDE SEQUENCE [LARGE SCALE GENOMIC DNA]</scope>
    <source>
        <strain evidence="4">R1</strain>
        <tissue evidence="4">Leaf</tissue>
    </source>
</reference>